<protein>
    <submittedName>
        <fullName evidence="6">Cell wall-associated hydrolase, invasion-associated protein</fullName>
    </submittedName>
</protein>
<dbReference type="InterPro" id="IPR038765">
    <property type="entry name" value="Papain-like_cys_pep_sf"/>
</dbReference>
<dbReference type="InterPro" id="IPR051202">
    <property type="entry name" value="Peptidase_C40"/>
</dbReference>
<comment type="similarity">
    <text evidence="1">Belongs to the peptidase C40 family.</text>
</comment>
<evidence type="ECO:0000256" key="1">
    <source>
        <dbReference type="ARBA" id="ARBA00007074"/>
    </source>
</evidence>
<evidence type="ECO:0000256" key="3">
    <source>
        <dbReference type="ARBA" id="ARBA00022801"/>
    </source>
</evidence>
<dbReference type="SUPFAM" id="SSF54001">
    <property type="entry name" value="Cysteine proteinases"/>
    <property type="match status" value="1"/>
</dbReference>
<keyword evidence="7" id="KW-1185">Reference proteome</keyword>
<evidence type="ECO:0000313" key="7">
    <source>
        <dbReference type="Proteomes" id="UP000006666"/>
    </source>
</evidence>
<feature type="domain" description="NlpC/P60" evidence="5">
    <location>
        <begin position="27"/>
        <end position="146"/>
    </location>
</feature>
<dbReference type="eggNOG" id="COG0791">
    <property type="taxonomic scope" value="Bacteria"/>
</dbReference>
<sequence>MLTGAAAAAGATALTVGGASDANAMTQSFRRSIYRTARTREGYPYVYGAEGPYSFDCSGLVQWAHARHGITLPRTATTQYRRARAISKRYATLGDMLFIGNYNHASHVGFYVPWNGRDYIFHSPRPGRRVVCDRIWTWRYTTRRFY</sequence>
<dbReference type="KEGG" id="kse:Ksed_15430"/>
<dbReference type="PANTHER" id="PTHR47053">
    <property type="entry name" value="MUREIN DD-ENDOPEPTIDASE MEPH-RELATED"/>
    <property type="match status" value="1"/>
</dbReference>
<proteinExistence type="inferred from homology"/>
<dbReference type="GO" id="GO:0008234">
    <property type="term" value="F:cysteine-type peptidase activity"/>
    <property type="evidence" value="ECO:0007669"/>
    <property type="project" value="UniProtKB-KW"/>
</dbReference>
<name>C7NI56_KYTSD</name>
<gene>
    <name evidence="6" type="ordered locus">Ksed_15430</name>
</gene>
<evidence type="ECO:0000313" key="6">
    <source>
        <dbReference type="EMBL" id="ACV06563.1"/>
    </source>
</evidence>
<dbReference type="PROSITE" id="PS51935">
    <property type="entry name" value="NLPC_P60"/>
    <property type="match status" value="1"/>
</dbReference>
<accession>C7NI56</accession>
<dbReference type="PANTHER" id="PTHR47053:SF5">
    <property type="entry name" value="BIFUNCTIONAL MURAMIDASE_DL-ENDOPEPTIDASE CWLT"/>
    <property type="match status" value="1"/>
</dbReference>
<dbReference type="EMBL" id="CP001686">
    <property type="protein sequence ID" value="ACV06563.1"/>
    <property type="molecule type" value="Genomic_DNA"/>
</dbReference>
<dbReference type="Pfam" id="PF00877">
    <property type="entry name" value="NLPC_P60"/>
    <property type="match status" value="1"/>
</dbReference>
<evidence type="ECO:0000256" key="2">
    <source>
        <dbReference type="ARBA" id="ARBA00022670"/>
    </source>
</evidence>
<dbReference type="GO" id="GO:0006508">
    <property type="term" value="P:proteolysis"/>
    <property type="evidence" value="ECO:0007669"/>
    <property type="project" value="UniProtKB-KW"/>
</dbReference>
<keyword evidence="3 6" id="KW-0378">Hydrolase</keyword>
<dbReference type="AlphaFoldDB" id="C7NI56"/>
<keyword evidence="4" id="KW-0788">Thiol protease</keyword>
<reference evidence="6 7" key="1">
    <citation type="journal article" date="2009" name="Stand. Genomic Sci.">
        <title>Complete genome sequence of Kytococcus sedentarius type strain (541).</title>
        <authorList>
            <person name="Sims D."/>
            <person name="Brettin T."/>
            <person name="Detter J.C."/>
            <person name="Han C."/>
            <person name="Lapidus A."/>
            <person name="Copeland A."/>
            <person name="Glavina Del Rio T."/>
            <person name="Nolan M."/>
            <person name="Chen F."/>
            <person name="Lucas S."/>
            <person name="Tice H."/>
            <person name="Cheng J.F."/>
            <person name="Bruce D."/>
            <person name="Goodwin L."/>
            <person name="Pitluck S."/>
            <person name="Ovchinnikova G."/>
            <person name="Pati A."/>
            <person name="Ivanova N."/>
            <person name="Mavrommatis K."/>
            <person name="Chen A."/>
            <person name="Palaniappan K."/>
            <person name="D'haeseleer P."/>
            <person name="Chain P."/>
            <person name="Bristow J."/>
            <person name="Eisen J.A."/>
            <person name="Markowitz V."/>
            <person name="Hugenholtz P."/>
            <person name="Schneider S."/>
            <person name="Goker M."/>
            <person name="Pukall R."/>
            <person name="Kyrpides N.C."/>
            <person name="Klenk H.P."/>
        </authorList>
    </citation>
    <scope>NUCLEOTIDE SEQUENCE [LARGE SCALE GENOMIC DNA]</scope>
    <source>
        <strain evidence="7">ATCC 14392 / DSM 20547 / JCM 11482 / CCUG 33030 / NBRC 15357 / NCTC 11040 / CCM 314 / 541</strain>
    </source>
</reference>
<dbReference type="InterPro" id="IPR000064">
    <property type="entry name" value="NLP_P60_dom"/>
</dbReference>
<keyword evidence="2" id="KW-0645">Protease</keyword>
<organism evidence="6 7">
    <name type="scientific">Kytococcus sedentarius (strain ATCC 14392 / DSM 20547 / JCM 11482 / CCUG 33030 / NBRC 15357 / NCTC 11040 / CCM 314 / 541)</name>
    <name type="common">Micrococcus sedentarius</name>
    <dbReference type="NCBI Taxonomy" id="478801"/>
    <lineage>
        <taxon>Bacteria</taxon>
        <taxon>Bacillati</taxon>
        <taxon>Actinomycetota</taxon>
        <taxon>Actinomycetes</taxon>
        <taxon>Micrococcales</taxon>
        <taxon>Kytococcaceae</taxon>
        <taxon>Kytococcus</taxon>
    </lineage>
</organism>
<dbReference type="Gene3D" id="3.90.1720.10">
    <property type="entry name" value="endopeptidase domain like (from Nostoc punctiforme)"/>
    <property type="match status" value="1"/>
</dbReference>
<evidence type="ECO:0000259" key="5">
    <source>
        <dbReference type="PROSITE" id="PS51935"/>
    </source>
</evidence>
<evidence type="ECO:0000256" key="4">
    <source>
        <dbReference type="ARBA" id="ARBA00022807"/>
    </source>
</evidence>
<dbReference type="Proteomes" id="UP000006666">
    <property type="component" value="Chromosome"/>
</dbReference>
<dbReference type="HOGENOM" id="CLU_016043_8_1_11"/>